<evidence type="ECO:0000259" key="5">
    <source>
        <dbReference type="PROSITE" id="PS50089"/>
    </source>
</evidence>
<dbReference type="PROSITE" id="PS00518">
    <property type="entry name" value="ZF_RING_1"/>
    <property type="match status" value="2"/>
</dbReference>
<sequence length="487" mass="54850">MLGTEEIFVPGLKDDTVQGEADDLSYLGVAPEAKRSVSIPLLSTVLLSVLRVIFVSSKRLDMMRCTVCMRDVPVGKMVQFTPCLHVFCKACVDRWRLLNEEKLGKPRSPTSPSKKTLTPVICLASNCYSVYEGYYVRRLNWKQCDSPFCSRKLSAVRLEPLSCDHNLCVTCMEGYKRLANPVCPVQGCPGKANEDDDAEICDGICKQLLEQGKFVTMKCCQAKICNQCFEAMFGRKITAGSTICSEEKCPFECVRLSDFSEPVIKCTVGSRCNNVAINGFPSKGECDHTVCMRCLEEMIEECETVGSLPHCNNHLCNALYGTDSVMAMRAMFPHKAAFFEKLWLDNKWCYTIKDETVTALKLSTEFKSADRFCEINIRLNDEIEVRKLPFDREGTIADLLREVRRELKIAPEEKVLFFCIIRLKVYGYYLIRSSSLENHLDKPAERLELSSAAITETIGKLNLSRTTTIVVDTAGIVQAKEEEMLTQ</sequence>
<evidence type="ECO:0000256" key="2">
    <source>
        <dbReference type="ARBA" id="ARBA00022771"/>
    </source>
</evidence>
<dbReference type="GO" id="GO:0008270">
    <property type="term" value="F:zinc ion binding"/>
    <property type="evidence" value="ECO:0007669"/>
    <property type="project" value="UniProtKB-KW"/>
</dbReference>
<evidence type="ECO:0000256" key="4">
    <source>
        <dbReference type="PROSITE-ProRule" id="PRU00175"/>
    </source>
</evidence>
<evidence type="ECO:0000313" key="6">
    <source>
        <dbReference type="EMBL" id="VDN07677.1"/>
    </source>
</evidence>
<dbReference type="InterPro" id="IPR013083">
    <property type="entry name" value="Znf_RING/FYVE/PHD"/>
</dbReference>
<dbReference type="InterPro" id="IPR001841">
    <property type="entry name" value="Znf_RING"/>
</dbReference>
<organism evidence="8">
    <name type="scientific">Thelazia callipaeda</name>
    <name type="common">Oriental eyeworm</name>
    <name type="synonym">Parasitic nematode</name>
    <dbReference type="NCBI Taxonomy" id="103827"/>
    <lineage>
        <taxon>Eukaryota</taxon>
        <taxon>Metazoa</taxon>
        <taxon>Ecdysozoa</taxon>
        <taxon>Nematoda</taxon>
        <taxon>Chromadorea</taxon>
        <taxon>Rhabditida</taxon>
        <taxon>Spirurina</taxon>
        <taxon>Spiruromorpha</taxon>
        <taxon>Thelazioidea</taxon>
        <taxon>Thelaziidae</taxon>
        <taxon>Thelazia</taxon>
    </lineage>
</organism>
<evidence type="ECO:0000313" key="8">
    <source>
        <dbReference type="WBParaSite" id="TCLT_0001001701-mRNA-1"/>
    </source>
</evidence>
<evidence type="ECO:0000256" key="3">
    <source>
        <dbReference type="ARBA" id="ARBA00022833"/>
    </source>
</evidence>
<dbReference type="SMART" id="SM00184">
    <property type="entry name" value="RING"/>
    <property type="match status" value="2"/>
</dbReference>
<dbReference type="WBParaSite" id="TCLT_0001001701-mRNA-1">
    <property type="protein sequence ID" value="TCLT_0001001701-mRNA-1"/>
    <property type="gene ID" value="TCLT_0001001701"/>
</dbReference>
<gene>
    <name evidence="6" type="ORF">TCLT_LOCUS10006</name>
</gene>
<dbReference type="PROSITE" id="PS50089">
    <property type="entry name" value="ZF_RING_2"/>
    <property type="match status" value="1"/>
</dbReference>
<dbReference type="Proteomes" id="UP000276776">
    <property type="component" value="Unassembled WGS sequence"/>
</dbReference>
<reference evidence="8" key="1">
    <citation type="submission" date="2016-04" db="UniProtKB">
        <authorList>
            <consortium name="WormBaseParasite"/>
        </authorList>
    </citation>
    <scope>IDENTIFICATION</scope>
</reference>
<proteinExistence type="predicted"/>
<name>A0A0N5DA36_THECL</name>
<dbReference type="Pfam" id="PF13639">
    <property type="entry name" value="zf-RING_2"/>
    <property type="match status" value="1"/>
</dbReference>
<keyword evidence="3" id="KW-0862">Zinc</keyword>
<dbReference type="OrthoDB" id="1711136at2759"/>
<dbReference type="AlphaFoldDB" id="A0A0N5DA36"/>
<accession>A0A0N5DA36</accession>
<keyword evidence="7" id="KW-1185">Reference proteome</keyword>
<protein>
    <submittedName>
        <fullName evidence="8">RING-type domain-containing protein</fullName>
    </submittedName>
</protein>
<dbReference type="SUPFAM" id="SSF57850">
    <property type="entry name" value="RING/U-box"/>
    <property type="match status" value="1"/>
</dbReference>
<evidence type="ECO:0000313" key="7">
    <source>
        <dbReference type="Proteomes" id="UP000276776"/>
    </source>
</evidence>
<evidence type="ECO:0000256" key="1">
    <source>
        <dbReference type="ARBA" id="ARBA00022723"/>
    </source>
</evidence>
<dbReference type="InterPro" id="IPR017907">
    <property type="entry name" value="Znf_RING_CS"/>
</dbReference>
<dbReference type="EMBL" id="UYYF01004942">
    <property type="protein sequence ID" value="VDN07677.1"/>
    <property type="molecule type" value="Genomic_DNA"/>
</dbReference>
<keyword evidence="2 4" id="KW-0863">Zinc-finger</keyword>
<reference evidence="6 7" key="2">
    <citation type="submission" date="2018-11" db="EMBL/GenBank/DDBJ databases">
        <authorList>
            <consortium name="Pathogen Informatics"/>
        </authorList>
    </citation>
    <scope>NUCLEOTIDE SEQUENCE [LARGE SCALE GENOMIC DNA]</scope>
</reference>
<dbReference type="Gene3D" id="3.30.40.10">
    <property type="entry name" value="Zinc/RING finger domain, C3HC4 (zinc finger)"/>
    <property type="match status" value="1"/>
</dbReference>
<feature type="domain" description="RING-type" evidence="5">
    <location>
        <begin position="65"/>
        <end position="109"/>
    </location>
</feature>
<keyword evidence="1" id="KW-0479">Metal-binding</keyword>